<dbReference type="HAMAP" id="MF_00228">
    <property type="entry name" value="Thz_kinase"/>
    <property type="match status" value="1"/>
</dbReference>
<protein>
    <recommendedName>
        <fullName evidence="11">Hydroxyethylthiazole kinase</fullName>
        <ecNumber evidence="11">2.7.1.50</ecNumber>
    </recommendedName>
    <alternativeName>
        <fullName evidence="11">4-methyl-5-beta-hydroxyethylthiazole kinase</fullName>
        <shortName evidence="11">TH kinase</shortName>
        <shortName evidence="11">Thz kinase</shortName>
    </alternativeName>
</protein>
<evidence type="ECO:0000256" key="10">
    <source>
        <dbReference type="ARBA" id="ARBA00022977"/>
    </source>
</evidence>
<comment type="similarity">
    <text evidence="11">Belongs to the Thz kinase family.</text>
</comment>
<dbReference type="CDD" id="cd01170">
    <property type="entry name" value="THZ_kinase"/>
    <property type="match status" value="1"/>
</dbReference>
<comment type="function">
    <text evidence="11">Catalyzes the phosphorylation of the hydroxyl group of 4-methyl-5-beta-hydroxyethylthiazole (THZ).</text>
</comment>
<evidence type="ECO:0000256" key="5">
    <source>
        <dbReference type="ARBA" id="ARBA00022723"/>
    </source>
</evidence>
<dbReference type="AlphaFoldDB" id="A0A2D6M0W8"/>
<proteinExistence type="inferred from homology"/>
<dbReference type="SUPFAM" id="SSF53613">
    <property type="entry name" value="Ribokinase-like"/>
    <property type="match status" value="1"/>
</dbReference>
<evidence type="ECO:0000256" key="6">
    <source>
        <dbReference type="ARBA" id="ARBA00022741"/>
    </source>
</evidence>
<dbReference type="EC" id="2.7.1.50" evidence="11"/>
<evidence type="ECO:0000256" key="1">
    <source>
        <dbReference type="ARBA" id="ARBA00001771"/>
    </source>
</evidence>
<feature type="binding site" evidence="11">
    <location>
        <position position="68"/>
    </location>
    <ligand>
        <name>substrate</name>
    </ligand>
</feature>
<comment type="caution">
    <text evidence="12">The sequence shown here is derived from an EMBL/GenBank/DDBJ whole genome shotgun (WGS) entry which is preliminary data.</text>
</comment>
<feature type="binding site" evidence="11">
    <location>
        <position position="217"/>
    </location>
    <ligand>
        <name>substrate</name>
    </ligand>
</feature>
<comment type="catalytic activity">
    <reaction evidence="1 11">
        <text>5-(2-hydroxyethyl)-4-methylthiazole + ATP = 4-methyl-5-(2-phosphooxyethyl)-thiazole + ADP + H(+)</text>
        <dbReference type="Rhea" id="RHEA:24212"/>
        <dbReference type="ChEBI" id="CHEBI:15378"/>
        <dbReference type="ChEBI" id="CHEBI:17957"/>
        <dbReference type="ChEBI" id="CHEBI:30616"/>
        <dbReference type="ChEBI" id="CHEBI:58296"/>
        <dbReference type="ChEBI" id="CHEBI:456216"/>
        <dbReference type="EC" id="2.7.1.50"/>
    </reaction>
</comment>
<keyword evidence="5 11" id="KW-0479">Metal-binding</keyword>
<dbReference type="InterPro" id="IPR029056">
    <property type="entry name" value="Ribokinase-like"/>
</dbReference>
<dbReference type="GO" id="GO:0004417">
    <property type="term" value="F:hydroxyethylthiazole kinase activity"/>
    <property type="evidence" value="ECO:0007669"/>
    <property type="project" value="UniProtKB-UniRule"/>
</dbReference>
<keyword evidence="4 11" id="KW-0808">Transferase</keyword>
<dbReference type="GO" id="GO:0000287">
    <property type="term" value="F:magnesium ion binding"/>
    <property type="evidence" value="ECO:0007669"/>
    <property type="project" value="UniProtKB-UniRule"/>
</dbReference>
<gene>
    <name evidence="11" type="primary">thiM</name>
    <name evidence="12" type="ORF">CL943_02100</name>
</gene>
<comment type="cofactor">
    <cofactor evidence="2 11">
        <name>Mg(2+)</name>
        <dbReference type="ChEBI" id="CHEBI:18420"/>
    </cofactor>
</comment>
<dbReference type="PIRSF" id="PIRSF000513">
    <property type="entry name" value="Thz_kinase"/>
    <property type="match status" value="1"/>
</dbReference>
<sequence length="289" mass="30865">MTNCVLKRVIKLLFLQFYTKKGVDFLIEVGTLLDKVRSEKPLVHHLTNWVTIYDCANIVRMTGALPVMAHAIEESAEMQGISNSLVLNIGTLTPELIKSMKQAGKKANEAGHAIVLDAVGVGATTLRTEKAIELIDSLKVDVIKGNKSEIAKLAGAEVQTRGVEAAEVEEDITELAKKLAGQKNNTVVVTGAEDIVVSTDKSYLVKNGHPLMSEFVGTGCMVASVIGCFAAVEKNCTDAAAAALSCFGIAGELAAKEAKAPQAFKQQLFDELYGLDAKTVSGMQKIEEL</sequence>
<dbReference type="Proteomes" id="UP000226592">
    <property type="component" value="Unassembled WGS sequence"/>
</dbReference>
<dbReference type="Gene3D" id="3.40.1190.20">
    <property type="match status" value="1"/>
</dbReference>
<comment type="pathway">
    <text evidence="3 11">Cofactor biosynthesis; thiamine diphosphate biosynthesis; 4-methyl-5-(2-phosphoethyl)-thiazole from 5-(2-hydroxyethyl)-4-methylthiazole: step 1/1.</text>
</comment>
<keyword evidence="8 11" id="KW-0067">ATP-binding</keyword>
<evidence type="ECO:0000256" key="8">
    <source>
        <dbReference type="ARBA" id="ARBA00022840"/>
    </source>
</evidence>
<evidence type="ECO:0000313" key="13">
    <source>
        <dbReference type="Proteomes" id="UP000226592"/>
    </source>
</evidence>
<reference evidence="13" key="1">
    <citation type="submission" date="2017-09" db="EMBL/GenBank/DDBJ databases">
        <title>The Reconstruction of 2,631 Draft Metagenome-Assembled Genomes from the Global Oceans.</title>
        <authorList>
            <person name="Tully B.J."/>
            <person name="Graham E.D."/>
            <person name="Heidelberg J.F."/>
        </authorList>
    </citation>
    <scope>NUCLEOTIDE SEQUENCE [LARGE SCALE GENOMIC DNA]</scope>
</reference>
<evidence type="ECO:0000256" key="11">
    <source>
        <dbReference type="HAMAP-Rule" id="MF_00228"/>
    </source>
</evidence>
<evidence type="ECO:0000256" key="3">
    <source>
        <dbReference type="ARBA" id="ARBA00004868"/>
    </source>
</evidence>
<dbReference type="NCBIfam" id="NF006830">
    <property type="entry name" value="PRK09355.1"/>
    <property type="match status" value="1"/>
</dbReference>
<dbReference type="GO" id="GO:0009229">
    <property type="term" value="P:thiamine diphosphate biosynthetic process"/>
    <property type="evidence" value="ECO:0007669"/>
    <property type="project" value="UniProtKB-UniRule"/>
</dbReference>
<evidence type="ECO:0000256" key="7">
    <source>
        <dbReference type="ARBA" id="ARBA00022777"/>
    </source>
</evidence>
<name>A0A2D6M0W8_9ARCH</name>
<keyword evidence="9 11" id="KW-0460">Magnesium</keyword>
<dbReference type="EMBL" id="NZBU01000007">
    <property type="protein sequence ID" value="MAG22076.1"/>
    <property type="molecule type" value="Genomic_DNA"/>
</dbReference>
<dbReference type="UniPathway" id="UPA00060">
    <property type="reaction ID" value="UER00139"/>
</dbReference>
<keyword evidence="6 11" id="KW-0547">Nucleotide-binding</keyword>
<evidence type="ECO:0000313" key="12">
    <source>
        <dbReference type="EMBL" id="MAG22076.1"/>
    </source>
</evidence>
<dbReference type="GO" id="GO:0005524">
    <property type="term" value="F:ATP binding"/>
    <property type="evidence" value="ECO:0007669"/>
    <property type="project" value="UniProtKB-UniRule"/>
</dbReference>
<dbReference type="PRINTS" id="PR01099">
    <property type="entry name" value="HYETHTZKNASE"/>
</dbReference>
<evidence type="ECO:0000256" key="4">
    <source>
        <dbReference type="ARBA" id="ARBA00022679"/>
    </source>
</evidence>
<dbReference type="InterPro" id="IPR000417">
    <property type="entry name" value="Hyethyz_kinase"/>
</dbReference>
<keyword evidence="10 11" id="KW-0784">Thiamine biosynthesis</keyword>
<accession>A0A2D6M0W8</accession>
<evidence type="ECO:0000256" key="2">
    <source>
        <dbReference type="ARBA" id="ARBA00001946"/>
    </source>
</evidence>
<keyword evidence="7 11" id="KW-0418">Kinase</keyword>
<feature type="binding site" evidence="11">
    <location>
        <position position="144"/>
    </location>
    <ligand>
        <name>ATP</name>
        <dbReference type="ChEBI" id="CHEBI:30616"/>
    </ligand>
</feature>
<organism evidence="12 13">
    <name type="scientific">Candidatus Iainarchaeum sp</name>
    <dbReference type="NCBI Taxonomy" id="3101447"/>
    <lineage>
        <taxon>Archaea</taxon>
        <taxon>Candidatus Iainarchaeota</taxon>
        <taxon>Candidatus Iainarchaeia</taxon>
        <taxon>Candidatus Iainarchaeales</taxon>
        <taxon>Candidatus Iainarchaeaceae</taxon>
        <taxon>Candidatus Iainarchaeum</taxon>
    </lineage>
</organism>
<dbReference type="Pfam" id="PF02110">
    <property type="entry name" value="HK"/>
    <property type="match status" value="1"/>
</dbReference>
<evidence type="ECO:0000256" key="9">
    <source>
        <dbReference type="ARBA" id="ARBA00022842"/>
    </source>
</evidence>
<feature type="binding site" evidence="11">
    <location>
        <position position="190"/>
    </location>
    <ligand>
        <name>ATP</name>
        <dbReference type="ChEBI" id="CHEBI:30616"/>
    </ligand>
</feature>
<dbReference type="GO" id="GO:0009228">
    <property type="term" value="P:thiamine biosynthetic process"/>
    <property type="evidence" value="ECO:0007669"/>
    <property type="project" value="UniProtKB-KW"/>
</dbReference>